<name>A0A9Q3I585_9BASI</name>
<evidence type="ECO:0000256" key="1">
    <source>
        <dbReference type="SAM" id="MobiDB-lite"/>
    </source>
</evidence>
<organism evidence="2 3">
    <name type="scientific">Austropuccinia psidii MF-1</name>
    <dbReference type="NCBI Taxonomy" id="1389203"/>
    <lineage>
        <taxon>Eukaryota</taxon>
        <taxon>Fungi</taxon>
        <taxon>Dikarya</taxon>
        <taxon>Basidiomycota</taxon>
        <taxon>Pucciniomycotina</taxon>
        <taxon>Pucciniomycetes</taxon>
        <taxon>Pucciniales</taxon>
        <taxon>Sphaerophragmiaceae</taxon>
        <taxon>Austropuccinia</taxon>
    </lineage>
</organism>
<evidence type="ECO:0000313" key="2">
    <source>
        <dbReference type="EMBL" id="MBW0526855.1"/>
    </source>
</evidence>
<feature type="region of interest" description="Disordered" evidence="1">
    <location>
        <begin position="241"/>
        <end position="260"/>
    </location>
</feature>
<comment type="caution">
    <text evidence="2">The sequence shown here is derived from an EMBL/GenBank/DDBJ whole genome shotgun (WGS) entry which is preliminary data.</text>
</comment>
<proteinExistence type="predicted"/>
<dbReference type="Proteomes" id="UP000765509">
    <property type="component" value="Unassembled WGS sequence"/>
</dbReference>
<gene>
    <name evidence="2" type="ORF">O181_066570</name>
</gene>
<dbReference type="Pfam" id="PF14223">
    <property type="entry name" value="Retrotran_gag_2"/>
    <property type="match status" value="1"/>
</dbReference>
<evidence type="ECO:0008006" key="4">
    <source>
        <dbReference type="Google" id="ProtNLM"/>
    </source>
</evidence>
<reference evidence="2" key="1">
    <citation type="submission" date="2021-03" db="EMBL/GenBank/DDBJ databases">
        <title>Draft genome sequence of rust myrtle Austropuccinia psidii MF-1, a brazilian biotype.</title>
        <authorList>
            <person name="Quecine M.C."/>
            <person name="Pachon D.M.R."/>
            <person name="Bonatelli M.L."/>
            <person name="Correr F.H."/>
            <person name="Franceschini L.M."/>
            <person name="Leite T.F."/>
            <person name="Margarido G.R.A."/>
            <person name="Almeida C.A."/>
            <person name="Ferrarezi J.A."/>
            <person name="Labate C.A."/>
        </authorList>
    </citation>
    <scope>NUCLEOTIDE SEQUENCE</scope>
    <source>
        <strain evidence="2">MF-1</strain>
    </source>
</reference>
<protein>
    <recommendedName>
        <fullName evidence="4">DUF4219 domain-containing protein</fullName>
    </recommendedName>
</protein>
<accession>A0A9Q3I585</accession>
<evidence type="ECO:0000313" key="3">
    <source>
        <dbReference type="Proteomes" id="UP000765509"/>
    </source>
</evidence>
<keyword evidence="3" id="KW-1185">Reference proteome</keyword>
<dbReference type="AlphaFoldDB" id="A0A9Q3I585"/>
<dbReference type="EMBL" id="AVOT02033001">
    <property type="protein sequence ID" value="MBW0526855.1"/>
    <property type="molecule type" value="Genomic_DNA"/>
</dbReference>
<sequence length="260" mass="29815">MAENNTKQDISSVPILTGTNFSEWYGHITIILQSKDLLDVCKKSLDPEASTTLSNKWKKSSYEAVNIISSRVSNQVFLECVNQETIKNSHLLWTKINEQYASKRAINRGQVWMDWLKSSYSGDFQEYISNSRRVMFYLESVNIIVTSELLSFTIVGKLSGDPKLHQYVEVLTLSNNLVKKSNLILSKLQHFYKNSILKENISTTTSTHLYESSGPYKIMYYCANGKHNPNCTNHSKEECFAEHPHLRPPPRENKRNNGPN</sequence>